<evidence type="ECO:0000313" key="4">
    <source>
        <dbReference type="Proteomes" id="UP000037035"/>
    </source>
</evidence>
<organism evidence="3 4">
    <name type="scientific">Puccinia sorghi</name>
    <dbReference type="NCBI Taxonomy" id="27349"/>
    <lineage>
        <taxon>Eukaryota</taxon>
        <taxon>Fungi</taxon>
        <taxon>Dikarya</taxon>
        <taxon>Basidiomycota</taxon>
        <taxon>Pucciniomycotina</taxon>
        <taxon>Pucciniomycetes</taxon>
        <taxon>Pucciniales</taxon>
        <taxon>Pucciniaceae</taxon>
        <taxon>Puccinia</taxon>
    </lineage>
</organism>
<keyword evidence="4" id="KW-1185">Reference proteome</keyword>
<dbReference type="VEuPathDB" id="FungiDB:VP01_851g4"/>
<dbReference type="InterPro" id="IPR034136">
    <property type="entry name" value="TOPRIM_Topo6A/Spo11"/>
</dbReference>
<dbReference type="InterPro" id="IPR036078">
    <property type="entry name" value="Spo11/TopoVI_A_sf"/>
</dbReference>
<sequence>METVGSKFLLSKAGYVVECFEYFYNKKSARKWQKGLSLHKQTRRWVSIVAEKVLYGISHAVACHTIETCGNSNWDVLQGFQNKYSESHTSLCQGFCPKCLTGLKSPALSGNVAAPLRCRLGGVRGGATRARQSEYEEKAQLDGEAQSILVEENSPLLSLKSFTDQDDIHQISCPGPSPPSEAHDGTSDFDELIDHDFSSIESVGRDDTSDFVELSSEDDDSVSVQSTTDGSEHEEVSGSPDGEPMTFASTPCWPHSSEKTLQKIEAFVLDIIQQISQSGKYQTPGEEDPSRKPTKRPSPIAVPLRNRASLERCGGVPYKKISQILPHMQCDAFYRDVNLYKTQRARCCSIRVFYLFIKQLVDDLAATLNLTREKLHIVRGNYSYKYSCLCLLIRSLCQIASPRGVLQGDLELVTVADQLVSGHGPPVHIPPPCSIKDLRPGHDAQFVLIVEKEAIFHLLVDMDFTHDPCLGHSILICEQGMGYPDVATRRLACQLSEYQEINQRRLPILMLTDCDPHGLGIATVYKFGSRSMSFHPGLCAERAEWIGVHSSDWNRLSLHFAFEA</sequence>
<dbReference type="Proteomes" id="UP000037035">
    <property type="component" value="Unassembled WGS sequence"/>
</dbReference>
<dbReference type="OrthoDB" id="2503063at2759"/>
<dbReference type="EMBL" id="LAVV01014071">
    <property type="protein sequence ID" value="KNZ45066.1"/>
    <property type="molecule type" value="Genomic_DNA"/>
</dbReference>
<evidence type="ECO:0000259" key="2">
    <source>
        <dbReference type="Pfam" id="PF21180"/>
    </source>
</evidence>
<dbReference type="GO" id="GO:0042138">
    <property type="term" value="P:meiotic DNA double-strand break formation"/>
    <property type="evidence" value="ECO:0007669"/>
    <property type="project" value="TreeGrafter"/>
</dbReference>
<dbReference type="Pfam" id="PF21180">
    <property type="entry name" value="TOP6A-Spo11_Toprim"/>
    <property type="match status" value="1"/>
</dbReference>
<dbReference type="CDD" id="cd00223">
    <property type="entry name" value="TOPRIM_TopoIIB_SPO"/>
    <property type="match status" value="1"/>
</dbReference>
<dbReference type="Gene3D" id="3.40.1360.10">
    <property type="match status" value="1"/>
</dbReference>
<dbReference type="AlphaFoldDB" id="A0A0L6U979"/>
<dbReference type="STRING" id="27349.A0A0L6U979"/>
<reference evidence="3 4" key="1">
    <citation type="submission" date="2015-08" db="EMBL/GenBank/DDBJ databases">
        <title>Next Generation Sequencing and Analysis of the Genome of Puccinia sorghi L Schw, the Causal Agent of Maize Common Rust.</title>
        <authorList>
            <person name="Rochi L."/>
            <person name="Burguener G."/>
            <person name="Darino M."/>
            <person name="Turjanski A."/>
            <person name="Kreff E."/>
            <person name="Dieguez M.J."/>
            <person name="Sacco F."/>
        </authorList>
    </citation>
    <scope>NUCLEOTIDE SEQUENCE [LARGE SCALE GENOMIC DNA]</scope>
    <source>
        <strain evidence="3 4">RO10H11247</strain>
    </source>
</reference>
<feature type="compositionally biased region" description="Basic and acidic residues" evidence="1">
    <location>
        <begin position="181"/>
        <end position="208"/>
    </location>
</feature>
<dbReference type="GO" id="GO:0007131">
    <property type="term" value="P:reciprocal meiotic recombination"/>
    <property type="evidence" value="ECO:0007669"/>
    <property type="project" value="TreeGrafter"/>
</dbReference>
<dbReference type="GO" id="GO:0000706">
    <property type="term" value="P:meiotic DNA double-strand break processing"/>
    <property type="evidence" value="ECO:0007669"/>
    <property type="project" value="TreeGrafter"/>
</dbReference>
<accession>A0A0L6U979</accession>
<gene>
    <name evidence="3" type="ORF">VP01_851g4</name>
</gene>
<proteinExistence type="predicted"/>
<dbReference type="InterPro" id="IPR002815">
    <property type="entry name" value="Spo11/TopoVI_A"/>
</dbReference>
<feature type="domain" description="Topoisomerase 6 subunit A/Spo11 TOPRIM" evidence="2">
    <location>
        <begin position="446"/>
        <end position="558"/>
    </location>
</feature>
<name>A0A0L6U979_9BASI</name>
<protein>
    <recommendedName>
        <fullName evidence="2">Topoisomerase 6 subunit A/Spo11 TOPRIM domain-containing protein</fullName>
    </recommendedName>
</protein>
<dbReference type="SUPFAM" id="SSF56726">
    <property type="entry name" value="DNA topoisomerase IV, alpha subunit"/>
    <property type="match status" value="1"/>
</dbReference>
<evidence type="ECO:0000256" key="1">
    <source>
        <dbReference type="SAM" id="MobiDB-lite"/>
    </source>
</evidence>
<feature type="region of interest" description="Disordered" evidence="1">
    <location>
        <begin position="278"/>
        <end position="301"/>
    </location>
</feature>
<dbReference type="PANTHER" id="PTHR10848">
    <property type="entry name" value="MEIOTIC RECOMBINATION PROTEIN SPO11"/>
    <property type="match status" value="1"/>
</dbReference>
<dbReference type="GO" id="GO:0003918">
    <property type="term" value="F:DNA topoisomerase type II (double strand cut, ATP-hydrolyzing) activity"/>
    <property type="evidence" value="ECO:0007669"/>
    <property type="project" value="InterPro"/>
</dbReference>
<evidence type="ECO:0000313" key="3">
    <source>
        <dbReference type="EMBL" id="KNZ45066.1"/>
    </source>
</evidence>
<dbReference type="PANTHER" id="PTHR10848:SF0">
    <property type="entry name" value="MEIOTIC RECOMBINATION PROTEIN SPO11"/>
    <property type="match status" value="1"/>
</dbReference>
<comment type="caution">
    <text evidence="3">The sequence shown here is derived from an EMBL/GenBank/DDBJ whole genome shotgun (WGS) entry which is preliminary data.</text>
</comment>
<dbReference type="GO" id="GO:0003677">
    <property type="term" value="F:DNA binding"/>
    <property type="evidence" value="ECO:0007669"/>
    <property type="project" value="InterPro"/>
</dbReference>
<dbReference type="GO" id="GO:0000228">
    <property type="term" value="C:nuclear chromosome"/>
    <property type="evidence" value="ECO:0007669"/>
    <property type="project" value="TreeGrafter"/>
</dbReference>
<feature type="region of interest" description="Disordered" evidence="1">
    <location>
        <begin position="167"/>
        <end position="254"/>
    </location>
</feature>